<feature type="transmembrane region" description="Helical" evidence="13">
    <location>
        <begin position="12"/>
        <end position="33"/>
    </location>
</feature>
<evidence type="ECO:0000256" key="5">
    <source>
        <dbReference type="ARBA" id="ARBA00022617"/>
    </source>
</evidence>
<dbReference type="NCBIfam" id="NF008566">
    <property type="entry name" value="PRK11513.1"/>
    <property type="match status" value="1"/>
</dbReference>
<evidence type="ECO:0000313" key="15">
    <source>
        <dbReference type="EMBL" id="POP44305.1"/>
    </source>
</evidence>
<keyword evidence="4" id="KW-1003">Cell membrane</keyword>
<evidence type="ECO:0000256" key="12">
    <source>
        <dbReference type="ARBA" id="ARBA00037975"/>
    </source>
</evidence>
<evidence type="ECO:0000256" key="9">
    <source>
        <dbReference type="ARBA" id="ARBA00022989"/>
    </source>
</evidence>
<keyword evidence="5" id="KW-0349">Heme</keyword>
<dbReference type="SUPFAM" id="SSF81342">
    <property type="entry name" value="Transmembrane di-heme cytochromes"/>
    <property type="match status" value="1"/>
</dbReference>
<evidence type="ECO:0000256" key="1">
    <source>
        <dbReference type="ARBA" id="ARBA00001970"/>
    </source>
</evidence>
<evidence type="ECO:0000256" key="7">
    <source>
        <dbReference type="ARBA" id="ARBA00022723"/>
    </source>
</evidence>
<proteinExistence type="inferred from homology"/>
<dbReference type="InterPro" id="IPR011577">
    <property type="entry name" value="Cyt_b561_bac/Ni-Hgenase"/>
</dbReference>
<keyword evidence="17" id="KW-1185">Reference proteome</keyword>
<dbReference type="InterPro" id="IPR052168">
    <property type="entry name" value="Cytochrome_b561_oxidase"/>
</dbReference>
<dbReference type="GO" id="GO:0009055">
    <property type="term" value="F:electron transfer activity"/>
    <property type="evidence" value="ECO:0007669"/>
    <property type="project" value="InterPro"/>
</dbReference>
<name>A0A2P5GUV4_9ENTR</name>
<comment type="similarity">
    <text evidence="12">Belongs to the cytochrome b561 family.</text>
</comment>
<dbReference type="EMBL" id="PQGE01000010">
    <property type="protein sequence ID" value="POP44305.1"/>
    <property type="molecule type" value="Genomic_DNA"/>
</dbReference>
<keyword evidence="6 13" id="KW-0812">Transmembrane</keyword>
<dbReference type="RefSeq" id="WP_103676441.1">
    <property type="nucleotide sequence ID" value="NZ_PQGD01000002.1"/>
</dbReference>
<evidence type="ECO:0000313" key="17">
    <source>
        <dbReference type="Proteomes" id="UP000237073"/>
    </source>
</evidence>
<dbReference type="InterPro" id="IPR016174">
    <property type="entry name" value="Di-haem_cyt_TM"/>
</dbReference>
<dbReference type="GO" id="GO:0020037">
    <property type="term" value="F:heme binding"/>
    <property type="evidence" value="ECO:0007669"/>
    <property type="project" value="TreeGrafter"/>
</dbReference>
<dbReference type="Proteomes" id="UP000247005">
    <property type="component" value="Unassembled WGS sequence"/>
</dbReference>
<dbReference type="GO" id="GO:0046872">
    <property type="term" value="F:metal ion binding"/>
    <property type="evidence" value="ECO:0007669"/>
    <property type="project" value="UniProtKB-KW"/>
</dbReference>
<gene>
    <name evidence="16" type="ORF">CHU32_02535</name>
    <name evidence="15" type="ORF">CHU33_12645</name>
</gene>
<dbReference type="PANTHER" id="PTHR30529">
    <property type="entry name" value="CYTOCHROME B561"/>
    <property type="match status" value="1"/>
</dbReference>
<dbReference type="Pfam" id="PF01292">
    <property type="entry name" value="Ni_hydr_CYTB"/>
    <property type="match status" value="1"/>
</dbReference>
<dbReference type="PANTHER" id="PTHR30529:SF4">
    <property type="entry name" value="SUPEROXIDE OXIDASE CYBB"/>
    <property type="match status" value="1"/>
</dbReference>
<evidence type="ECO:0000256" key="13">
    <source>
        <dbReference type="SAM" id="Phobius"/>
    </source>
</evidence>
<dbReference type="AlphaFoldDB" id="A0A2P5GUV4"/>
<feature type="transmembrane region" description="Helical" evidence="13">
    <location>
        <begin position="83"/>
        <end position="106"/>
    </location>
</feature>
<evidence type="ECO:0000256" key="4">
    <source>
        <dbReference type="ARBA" id="ARBA00022475"/>
    </source>
</evidence>
<evidence type="ECO:0000256" key="3">
    <source>
        <dbReference type="ARBA" id="ARBA00022448"/>
    </source>
</evidence>
<comment type="cofactor">
    <cofactor evidence="1">
        <name>heme b</name>
        <dbReference type="ChEBI" id="CHEBI:60344"/>
    </cofactor>
</comment>
<keyword evidence="8" id="KW-0249">Electron transport</keyword>
<feature type="transmembrane region" description="Helical" evidence="13">
    <location>
        <begin position="39"/>
        <end position="62"/>
    </location>
</feature>
<feature type="transmembrane region" description="Helical" evidence="13">
    <location>
        <begin position="143"/>
        <end position="162"/>
    </location>
</feature>
<dbReference type="EMBL" id="PQGD01000002">
    <property type="protein sequence ID" value="POP50323.1"/>
    <property type="molecule type" value="Genomic_DNA"/>
</dbReference>
<comment type="subcellular location">
    <subcellularLocation>
        <location evidence="2">Cell membrane</location>
        <topology evidence="2">Multi-pass membrane protein</topology>
    </subcellularLocation>
</comment>
<evidence type="ECO:0000259" key="14">
    <source>
        <dbReference type="Pfam" id="PF01292"/>
    </source>
</evidence>
<evidence type="ECO:0000313" key="18">
    <source>
        <dbReference type="Proteomes" id="UP000247005"/>
    </source>
</evidence>
<evidence type="ECO:0000256" key="2">
    <source>
        <dbReference type="ARBA" id="ARBA00004651"/>
    </source>
</evidence>
<keyword evidence="11 13" id="KW-0472">Membrane</keyword>
<keyword evidence="3" id="KW-0813">Transport</keyword>
<comment type="caution">
    <text evidence="16">The sequence shown here is derived from an EMBL/GenBank/DDBJ whole genome shotgun (WGS) entry which is preliminary data.</text>
</comment>
<keyword evidence="9 13" id="KW-1133">Transmembrane helix</keyword>
<dbReference type="GO" id="GO:0022904">
    <property type="term" value="P:respiratory electron transport chain"/>
    <property type="evidence" value="ECO:0007669"/>
    <property type="project" value="InterPro"/>
</dbReference>
<evidence type="ECO:0000256" key="11">
    <source>
        <dbReference type="ARBA" id="ARBA00023136"/>
    </source>
</evidence>
<organism evidence="16 18">
    <name type="scientific">Superficieibacter electus</name>
    <dbReference type="NCBI Taxonomy" id="2022662"/>
    <lineage>
        <taxon>Bacteria</taxon>
        <taxon>Pseudomonadati</taxon>
        <taxon>Pseudomonadota</taxon>
        <taxon>Gammaproteobacteria</taxon>
        <taxon>Enterobacterales</taxon>
        <taxon>Enterobacteriaceae</taxon>
        <taxon>Superficieibacter</taxon>
    </lineage>
</organism>
<keyword evidence="10" id="KW-0408">Iron</keyword>
<keyword evidence="7" id="KW-0479">Metal-binding</keyword>
<dbReference type="GO" id="GO:0005886">
    <property type="term" value="C:plasma membrane"/>
    <property type="evidence" value="ECO:0007669"/>
    <property type="project" value="UniProtKB-SubCell"/>
</dbReference>
<accession>A0A2P5GUV4</accession>
<dbReference type="OrthoDB" id="8589936at2"/>
<feature type="domain" description="Cytochrome b561 bacterial/Ni-hydrogenase" evidence="14">
    <location>
        <begin position="5"/>
        <end position="172"/>
    </location>
</feature>
<protein>
    <submittedName>
        <fullName evidence="16">Cytochrome B</fullName>
    </submittedName>
</protein>
<evidence type="ECO:0000256" key="6">
    <source>
        <dbReference type="ARBA" id="ARBA00022692"/>
    </source>
</evidence>
<evidence type="ECO:0000256" key="8">
    <source>
        <dbReference type="ARBA" id="ARBA00022982"/>
    </source>
</evidence>
<reference evidence="17 18" key="1">
    <citation type="submission" date="2018-01" db="EMBL/GenBank/DDBJ databases">
        <title>Superficieibacter electus gen. nov., sp. nov., an extended-spectrum beta-lactamase possessing member of the Enterobacteriaceae family, isolated from intensive care unit surfaces.</title>
        <authorList>
            <person name="Potter R.F."/>
            <person name="D'Souza A.W."/>
        </authorList>
    </citation>
    <scope>NUCLEOTIDE SEQUENCE [LARGE SCALE GENOMIC DNA]</scope>
    <source>
        <strain evidence="16 18">BP-1</strain>
        <strain evidence="15 17">BP-2</strain>
    </source>
</reference>
<evidence type="ECO:0000313" key="16">
    <source>
        <dbReference type="EMBL" id="POP50323.1"/>
    </source>
</evidence>
<dbReference type="Proteomes" id="UP000237073">
    <property type="component" value="Unassembled WGS sequence"/>
</dbReference>
<sequence>MSNKYSGVQIAIHWLVFLLVVVAYCAMEFRGLAPRSARLWFNMVHVSCGISVLVLMLARLLLRLKYKTPAIVPKPKPMMTGMAHLGHLVIYLLFIALPILGLVMMYNRGHPWMAFGVVMPYATQANFDVVDVVKDYHILLAKLGYWVIGLHALAALLHHYFWKDNTLLRMMPKKRS</sequence>
<evidence type="ECO:0000256" key="10">
    <source>
        <dbReference type="ARBA" id="ARBA00023004"/>
    </source>
</evidence>